<sequence length="30" mass="3601">KLIKEKLTKFKDSDLPKIEDEIKKFNEHSV</sequence>
<comment type="caution">
    <text evidence="1">The sequence shown here is derived from an EMBL/GenBank/DDBJ whole genome shotgun (WGS) entry which is preliminary data.</text>
</comment>
<dbReference type="AlphaFoldDB" id="X1MT32"/>
<protein>
    <submittedName>
        <fullName evidence="1">Uncharacterized protein</fullName>
    </submittedName>
</protein>
<reference evidence="1" key="1">
    <citation type="journal article" date="2014" name="Front. Microbiol.">
        <title>High frequency of phylogenetically diverse reductive dehalogenase-homologous genes in deep subseafloor sedimentary metagenomes.</title>
        <authorList>
            <person name="Kawai M."/>
            <person name="Futagami T."/>
            <person name="Toyoda A."/>
            <person name="Takaki Y."/>
            <person name="Nishi S."/>
            <person name="Hori S."/>
            <person name="Arai W."/>
            <person name="Tsubouchi T."/>
            <person name="Morono Y."/>
            <person name="Uchiyama I."/>
            <person name="Ito T."/>
            <person name="Fujiyama A."/>
            <person name="Inagaki F."/>
            <person name="Takami H."/>
        </authorList>
    </citation>
    <scope>NUCLEOTIDE SEQUENCE</scope>
    <source>
        <strain evidence="1">Expedition CK06-06</strain>
    </source>
</reference>
<feature type="non-terminal residue" evidence="1">
    <location>
        <position position="1"/>
    </location>
</feature>
<evidence type="ECO:0000313" key="1">
    <source>
        <dbReference type="EMBL" id="GAI21171.1"/>
    </source>
</evidence>
<name>X1MT32_9ZZZZ</name>
<accession>X1MT32</accession>
<dbReference type="EMBL" id="BARV01014617">
    <property type="protein sequence ID" value="GAI21171.1"/>
    <property type="molecule type" value="Genomic_DNA"/>
</dbReference>
<gene>
    <name evidence="1" type="ORF">S06H3_25398</name>
</gene>
<proteinExistence type="predicted"/>
<organism evidence="1">
    <name type="scientific">marine sediment metagenome</name>
    <dbReference type="NCBI Taxonomy" id="412755"/>
    <lineage>
        <taxon>unclassified sequences</taxon>
        <taxon>metagenomes</taxon>
        <taxon>ecological metagenomes</taxon>
    </lineage>
</organism>